<evidence type="ECO:0000313" key="1">
    <source>
        <dbReference type="EMBL" id="KWZ76531.1"/>
    </source>
</evidence>
<comment type="caution">
    <text evidence="1">The sequence shown here is derived from an EMBL/GenBank/DDBJ whole genome shotgun (WGS) entry which is preliminary data.</text>
</comment>
<reference evidence="2" key="1">
    <citation type="submission" date="2016-01" db="EMBL/GenBank/DDBJ databases">
        <authorList>
            <person name="Mitreva M."/>
            <person name="Pepin K.H."/>
            <person name="Mihindukulasuriya K.A."/>
            <person name="Fulton R."/>
            <person name="Fronick C."/>
            <person name="O'Laughlin M."/>
            <person name="Miner T."/>
            <person name="Herter B."/>
            <person name="Rosa B.A."/>
            <person name="Cordes M."/>
            <person name="Tomlinson C."/>
            <person name="Wollam A."/>
            <person name="Palsikar V.B."/>
            <person name="Mardis E.R."/>
            <person name="Wilson R.K."/>
        </authorList>
    </citation>
    <scope>NUCLEOTIDE SEQUENCE [LARGE SCALE GENOMIC DNA]</scope>
    <source>
        <strain evidence="2">GED7749B</strain>
    </source>
</reference>
<sequence length="53" mass="5766">MKDKRETAALGNVLHPAHEGQKGIRPPSEMSLIAGMKDKRDPARPQKCPSSQA</sequence>
<proteinExistence type="predicted"/>
<protein>
    <submittedName>
        <fullName evidence="1">Uncharacterized protein</fullName>
    </submittedName>
</protein>
<dbReference type="Proteomes" id="UP000070376">
    <property type="component" value="Unassembled WGS sequence"/>
</dbReference>
<name>A0A133KAE3_HEYCO</name>
<dbReference type="AlphaFoldDB" id="A0A133KAE3"/>
<accession>A0A133KAE3</accession>
<organism evidence="1 2">
    <name type="scientific">Heyndrickxia coagulans</name>
    <name type="common">Weizmannia coagulans</name>
    <dbReference type="NCBI Taxonomy" id="1398"/>
    <lineage>
        <taxon>Bacteria</taxon>
        <taxon>Bacillati</taxon>
        <taxon>Bacillota</taxon>
        <taxon>Bacilli</taxon>
        <taxon>Bacillales</taxon>
        <taxon>Bacillaceae</taxon>
        <taxon>Heyndrickxia</taxon>
    </lineage>
</organism>
<dbReference type="EMBL" id="LRPN01000197">
    <property type="protein sequence ID" value="KWZ76531.1"/>
    <property type="molecule type" value="Genomic_DNA"/>
</dbReference>
<evidence type="ECO:0000313" key="2">
    <source>
        <dbReference type="Proteomes" id="UP000070376"/>
    </source>
</evidence>
<dbReference type="PATRIC" id="fig|1398.22.peg.3785"/>
<gene>
    <name evidence="1" type="ORF">HMPREF3213_03781</name>
</gene>